<dbReference type="InterPro" id="IPR012668">
    <property type="entry name" value="CHP02466"/>
</dbReference>
<keyword evidence="2 3" id="KW-0802">TPR repeat</keyword>
<dbReference type="InterPro" id="IPR011990">
    <property type="entry name" value="TPR-like_helical_dom_sf"/>
</dbReference>
<proteinExistence type="predicted"/>
<dbReference type="OrthoDB" id="549777at2"/>
<gene>
    <name evidence="4" type="ORF">RJ41_16115</name>
</gene>
<dbReference type="SMART" id="SM00028">
    <property type="entry name" value="TPR"/>
    <property type="match status" value="5"/>
</dbReference>
<dbReference type="Pfam" id="PF13414">
    <property type="entry name" value="TPR_11"/>
    <property type="match status" value="1"/>
</dbReference>
<dbReference type="Pfam" id="PF13176">
    <property type="entry name" value="TPR_7"/>
    <property type="match status" value="1"/>
</dbReference>
<dbReference type="Gene3D" id="1.25.40.10">
    <property type="entry name" value="Tetratricopeptide repeat domain"/>
    <property type="match status" value="3"/>
</dbReference>
<protein>
    <submittedName>
        <fullName evidence="4">Uncharacterized protein</fullName>
    </submittedName>
</protein>
<dbReference type="AlphaFoldDB" id="A0A0B3YV03"/>
<evidence type="ECO:0000313" key="5">
    <source>
        <dbReference type="Proteomes" id="UP000031197"/>
    </source>
</evidence>
<reference evidence="4 5" key="1">
    <citation type="submission" date="2014-12" db="EMBL/GenBank/DDBJ databases">
        <title>Genome sequencing of Alteromonas marina AD001.</title>
        <authorList>
            <person name="Adrian T.G.S."/>
            <person name="Chan K.G."/>
        </authorList>
    </citation>
    <scope>NUCLEOTIDE SEQUENCE [LARGE SCALE GENOMIC DNA]</scope>
    <source>
        <strain evidence="4 5">AD001</strain>
    </source>
</reference>
<dbReference type="Pfam" id="PF13759">
    <property type="entry name" value="2OG-FeII_Oxy_5"/>
    <property type="match status" value="1"/>
</dbReference>
<keyword evidence="5" id="KW-1185">Reference proteome</keyword>
<dbReference type="Proteomes" id="UP000031197">
    <property type="component" value="Unassembled WGS sequence"/>
</dbReference>
<dbReference type="InterPro" id="IPR051012">
    <property type="entry name" value="CellSynth/LPSAsmb/PSIAsmb"/>
</dbReference>
<dbReference type="PROSITE" id="PS50005">
    <property type="entry name" value="TPR"/>
    <property type="match status" value="1"/>
</dbReference>
<organism evidence="4 5">
    <name type="scientific">Alteromonas marina</name>
    <dbReference type="NCBI Taxonomy" id="203795"/>
    <lineage>
        <taxon>Bacteria</taxon>
        <taxon>Pseudomonadati</taxon>
        <taxon>Pseudomonadota</taxon>
        <taxon>Gammaproteobacteria</taxon>
        <taxon>Alteromonadales</taxon>
        <taxon>Alteromonadaceae</taxon>
        <taxon>Alteromonas/Salinimonas group</taxon>
        <taxon>Alteromonas</taxon>
    </lineage>
</organism>
<evidence type="ECO:0000313" key="4">
    <source>
        <dbReference type="EMBL" id="KHT44404.1"/>
    </source>
</evidence>
<dbReference type="InterPro" id="IPR019734">
    <property type="entry name" value="TPR_rpt"/>
</dbReference>
<dbReference type="Pfam" id="PF12895">
    <property type="entry name" value="ANAPC3"/>
    <property type="match status" value="1"/>
</dbReference>
<evidence type="ECO:0000256" key="2">
    <source>
        <dbReference type="ARBA" id="ARBA00022803"/>
    </source>
</evidence>
<evidence type="ECO:0000256" key="1">
    <source>
        <dbReference type="ARBA" id="ARBA00022737"/>
    </source>
</evidence>
<dbReference type="SUPFAM" id="SSF48452">
    <property type="entry name" value="TPR-like"/>
    <property type="match status" value="1"/>
</dbReference>
<name>A0A0B3YV03_9ALTE</name>
<dbReference type="PANTHER" id="PTHR45586">
    <property type="entry name" value="TPR REPEAT-CONTAINING PROTEIN PA4667"/>
    <property type="match status" value="1"/>
</dbReference>
<dbReference type="RefSeq" id="WP_039222959.1">
    <property type="nucleotide sequence ID" value="NZ_JWLW01000066.1"/>
</dbReference>
<comment type="caution">
    <text evidence="4">The sequence shown here is derived from an EMBL/GenBank/DDBJ whole genome shotgun (WGS) entry which is preliminary data.</text>
</comment>
<dbReference type="EMBL" id="JWLW01000066">
    <property type="protein sequence ID" value="KHT44404.1"/>
    <property type="molecule type" value="Genomic_DNA"/>
</dbReference>
<dbReference type="PROSITE" id="PS50293">
    <property type="entry name" value="TPR_REGION"/>
    <property type="match status" value="1"/>
</dbReference>
<feature type="repeat" description="TPR" evidence="3">
    <location>
        <begin position="200"/>
        <end position="233"/>
    </location>
</feature>
<sequence>MRKLESIMSLHQKGHLTEAEAGYKSLFDKNASDINLNYLYGKLLLDTNRAENALSLLTYAYEKTQSNITVLCEYAKCLLVLNRYEDAYRCLAPFNNNSFETTKLFLRAASGVCNDIELESWYQKLKTSQNNIALTNHVAGLFDSRGVLTKAAELYKTVLKEDQNNTTALHNLATVFRRLEDSEKALNLLQRAKLNGLNNFQLYHNLGNAYSDLNKLESAIESYERAIQLNPYYVDSYKNLASIYAEVGLINKSLAIFESAIQSGNTSNEMLIALAEQYLRMGNVELAETLLNSHPNLDRSSTAYLQCKARLYHAGENYQEAFKLLKDKTDSALMLDAAQYALQVDKPDYVLNAMPPLTKSSDSSVMAKAYLTVAERLSKRNLHRESYCRYSELVRTFQLPDVVGGKPASHFIALLKDHVSQLHNAKSAPLQQTVNGGTQTRGNILSSKNEHLAELRLFFENSVREYISEVEAIEDLHEFVVLPNKDFTIVGAWSVFLSDKGYHTNHVHPEGRLSAVFYIEIPSELSHEEHEGYLSFGTPNFKLKTDLTHEFTVRPEVGKLVIFPSYFWHGTIPFKSDEKRLTIAFDISSS</sequence>
<dbReference type="PANTHER" id="PTHR45586:SF1">
    <property type="entry name" value="LIPOPOLYSACCHARIDE ASSEMBLY PROTEIN B"/>
    <property type="match status" value="1"/>
</dbReference>
<keyword evidence="1" id="KW-0677">Repeat</keyword>
<evidence type="ECO:0000256" key="3">
    <source>
        <dbReference type="PROSITE-ProRule" id="PRU00339"/>
    </source>
</evidence>
<accession>A0A0B3YV03</accession>
<dbReference type="Gene3D" id="2.60.120.620">
    <property type="entry name" value="q2cbj1_9rhob like domain"/>
    <property type="match status" value="1"/>
</dbReference>